<evidence type="ECO:0000256" key="1">
    <source>
        <dbReference type="ARBA" id="ARBA00023015"/>
    </source>
</evidence>
<dbReference type="Gene3D" id="1.10.10.10">
    <property type="entry name" value="Winged helix-like DNA-binding domain superfamily/Winged helix DNA-binding domain"/>
    <property type="match status" value="1"/>
</dbReference>
<dbReference type="InterPro" id="IPR036390">
    <property type="entry name" value="WH_DNA-bd_sf"/>
</dbReference>
<feature type="domain" description="HTH marR-type" evidence="4">
    <location>
        <begin position="3"/>
        <end position="134"/>
    </location>
</feature>
<dbReference type="Proteomes" id="UP001198151">
    <property type="component" value="Unassembled WGS sequence"/>
</dbReference>
<dbReference type="Pfam" id="PF12802">
    <property type="entry name" value="MarR_2"/>
    <property type="match status" value="1"/>
</dbReference>
<name>A0ABS8FYC8_9FIRM</name>
<dbReference type="InterPro" id="IPR000835">
    <property type="entry name" value="HTH_MarR-typ"/>
</dbReference>
<keyword evidence="2" id="KW-0238">DNA-binding</keyword>
<dbReference type="RefSeq" id="WP_227708181.1">
    <property type="nucleotide sequence ID" value="NZ_JAJEQX010000020.1"/>
</dbReference>
<protein>
    <submittedName>
        <fullName evidence="5">MarR family transcriptional regulator</fullName>
    </submittedName>
</protein>
<organism evidence="5 6">
    <name type="scientific">Ruminococcus turbiniformis</name>
    <dbReference type="NCBI Taxonomy" id="2881258"/>
    <lineage>
        <taxon>Bacteria</taxon>
        <taxon>Bacillati</taxon>
        <taxon>Bacillota</taxon>
        <taxon>Clostridia</taxon>
        <taxon>Eubacteriales</taxon>
        <taxon>Oscillospiraceae</taxon>
        <taxon>Ruminococcus</taxon>
    </lineage>
</organism>
<gene>
    <name evidence="5" type="ORF">LKD70_11515</name>
</gene>
<comment type="caution">
    <text evidence="5">The sequence shown here is derived from an EMBL/GenBank/DDBJ whole genome shotgun (WGS) entry which is preliminary data.</text>
</comment>
<keyword evidence="1" id="KW-0805">Transcription regulation</keyword>
<dbReference type="PROSITE" id="PS50995">
    <property type="entry name" value="HTH_MARR_2"/>
    <property type="match status" value="1"/>
</dbReference>
<dbReference type="InterPro" id="IPR036388">
    <property type="entry name" value="WH-like_DNA-bd_sf"/>
</dbReference>
<evidence type="ECO:0000256" key="3">
    <source>
        <dbReference type="ARBA" id="ARBA00023163"/>
    </source>
</evidence>
<evidence type="ECO:0000256" key="2">
    <source>
        <dbReference type="ARBA" id="ARBA00023125"/>
    </source>
</evidence>
<dbReference type="SMART" id="SM00347">
    <property type="entry name" value="HTH_MARR"/>
    <property type="match status" value="1"/>
</dbReference>
<dbReference type="SUPFAM" id="SSF46785">
    <property type="entry name" value="Winged helix' DNA-binding domain"/>
    <property type="match status" value="1"/>
</dbReference>
<keyword evidence="3" id="KW-0804">Transcription</keyword>
<reference evidence="5 6" key="1">
    <citation type="submission" date="2021-10" db="EMBL/GenBank/DDBJ databases">
        <title>Anaerobic single-cell dispensing facilitates the cultivation of human gut bacteria.</title>
        <authorList>
            <person name="Afrizal A."/>
        </authorList>
    </citation>
    <scope>NUCLEOTIDE SEQUENCE [LARGE SCALE GENOMIC DNA]</scope>
    <source>
        <strain evidence="5 6">CLA-AA-H200</strain>
    </source>
</reference>
<dbReference type="EMBL" id="JAJEQX010000020">
    <property type="protein sequence ID" value="MCC2255041.1"/>
    <property type="molecule type" value="Genomic_DNA"/>
</dbReference>
<evidence type="ECO:0000313" key="6">
    <source>
        <dbReference type="Proteomes" id="UP001198151"/>
    </source>
</evidence>
<evidence type="ECO:0000313" key="5">
    <source>
        <dbReference type="EMBL" id="MCC2255041.1"/>
    </source>
</evidence>
<dbReference type="PANTHER" id="PTHR42756">
    <property type="entry name" value="TRANSCRIPTIONAL REGULATOR, MARR"/>
    <property type="match status" value="1"/>
</dbReference>
<dbReference type="PANTHER" id="PTHR42756:SF1">
    <property type="entry name" value="TRANSCRIPTIONAL REPRESSOR OF EMRAB OPERON"/>
    <property type="match status" value="1"/>
</dbReference>
<evidence type="ECO:0000259" key="4">
    <source>
        <dbReference type="PROSITE" id="PS50995"/>
    </source>
</evidence>
<proteinExistence type="predicted"/>
<accession>A0ABS8FYC8</accession>
<keyword evidence="6" id="KW-1185">Reference proteome</keyword>
<sequence>MIQRAEARELNRLYKELEELYHEIGLKIGLSDSAFSILYAVAVLGDGCRQSEICQEVWVSKQTINSSVRNLEKKGILYLKQGEGREKKLFLTEKGQKFAEEKIYPVIELENDIFSEMEETERVDYIRLSKKYLEYFRRREKKLVEEIL</sequence>